<dbReference type="PATRIC" id="fig|1300253.3.peg.4658"/>
<geneLocation type="plasmid" evidence="1">
    <name>unnamed</name>
</geneLocation>
<protein>
    <submittedName>
        <fullName evidence="1">Uncharacterized protein</fullName>
    </submittedName>
</protein>
<evidence type="ECO:0000313" key="1">
    <source>
        <dbReference type="EMBL" id="AGP79889.1"/>
    </source>
</evidence>
<accession>S5AL40</accession>
<dbReference type="Proteomes" id="UP000014909">
    <property type="component" value="Plasmid unnamed"/>
</dbReference>
<proteinExistence type="predicted"/>
<gene>
    <name evidence="1" type="ORF">I633_22331</name>
</gene>
<dbReference type="HOGENOM" id="CLU_2191435_0_0_6"/>
<dbReference type="KEGG" id="amh:I633_22331"/>
<dbReference type="BioCyc" id="AMAC1300253:G12YX-3536-MONOMER"/>
<reference evidence="1 2" key="1">
    <citation type="journal article" date="2013" name="Genome Biol. Evol.">
        <title>Genomic Diversity of "Deep Ecotype" Alteromonas macleodii Isolates: Evidence for Pan-Mediterranean Clonal Frames.</title>
        <authorList>
            <person name="Lopez-Perez M."/>
            <person name="Gonzaga A."/>
            <person name="Rodriguez-Valera F."/>
        </authorList>
    </citation>
    <scope>NUCLEOTIDE SEQUENCE [LARGE SCALE GENOMIC DNA]</scope>
    <source>
        <strain evidence="2">'English Channel 615'</strain>
        <plasmid evidence="2">Plasmid</plasmid>
    </source>
</reference>
<evidence type="ECO:0000313" key="2">
    <source>
        <dbReference type="Proteomes" id="UP000014909"/>
    </source>
</evidence>
<name>S5AL40_9ALTE</name>
<dbReference type="EMBL" id="CP004847">
    <property type="protein sequence ID" value="AGP79889.1"/>
    <property type="molecule type" value="Genomic_DNA"/>
</dbReference>
<organism evidence="1 2">
    <name type="scientific">Alteromonas mediterranea 615</name>
    <dbReference type="NCBI Taxonomy" id="1300253"/>
    <lineage>
        <taxon>Bacteria</taxon>
        <taxon>Pseudomonadati</taxon>
        <taxon>Pseudomonadota</taxon>
        <taxon>Gammaproteobacteria</taxon>
        <taxon>Alteromonadales</taxon>
        <taxon>Alteromonadaceae</taxon>
        <taxon>Alteromonas/Salinimonas group</taxon>
        <taxon>Alteromonas</taxon>
    </lineage>
</organism>
<keyword evidence="1" id="KW-0614">Plasmid</keyword>
<sequence>MQVTTEDLIKLYEAKESTLAVIFNAFRCSRKIGFRLCQYKIPMDLNEYYAALFCFSLIDNSLCDELINSDETETKSTVQSAISGSPLLRSHVEFVLSYSPVIDWNGGK</sequence>
<dbReference type="AlphaFoldDB" id="S5AL40"/>